<dbReference type="EMBL" id="KZ293703">
    <property type="protein sequence ID" value="PBK83769.1"/>
    <property type="molecule type" value="Genomic_DNA"/>
</dbReference>
<keyword evidence="2" id="KW-1185">Reference proteome</keyword>
<sequence length="246" mass="27563">MSLSHIRCDLDHLMNIVQHMQPDIQGSAKVTIKYLQTQETQLSQFDDFAVLGNGLVVDSLGSEHTHYLLWADGEEEVVLNIQGILAEVYIQPIASSKVQPLSKAYQSMKIVSLDNDKQFTGALQAIDNIRVFMSRHFTPMDKAIHSNTVGDMQAICAENRLSQGDHIYMEDNMVIFHEWTKDEADNMSGSLFRHISEFNFALRVATNTHPGTLRAGDLVNMGIFSKGHIQIKPVAVGEDQEHVRNG</sequence>
<protein>
    <submittedName>
        <fullName evidence="1">Uncharacterized protein</fullName>
    </submittedName>
</protein>
<dbReference type="AlphaFoldDB" id="A0A2H3CL00"/>
<dbReference type="OrthoDB" id="2691355at2759"/>
<organism evidence="1 2">
    <name type="scientific">Armillaria gallica</name>
    <name type="common">Bulbous honey fungus</name>
    <name type="synonym">Armillaria bulbosa</name>
    <dbReference type="NCBI Taxonomy" id="47427"/>
    <lineage>
        <taxon>Eukaryota</taxon>
        <taxon>Fungi</taxon>
        <taxon>Dikarya</taxon>
        <taxon>Basidiomycota</taxon>
        <taxon>Agaricomycotina</taxon>
        <taxon>Agaricomycetes</taxon>
        <taxon>Agaricomycetidae</taxon>
        <taxon>Agaricales</taxon>
        <taxon>Marasmiineae</taxon>
        <taxon>Physalacriaceae</taxon>
        <taxon>Armillaria</taxon>
    </lineage>
</organism>
<evidence type="ECO:0000313" key="2">
    <source>
        <dbReference type="Proteomes" id="UP000217790"/>
    </source>
</evidence>
<gene>
    <name evidence="1" type="ORF">ARMGADRAFT_1037604</name>
</gene>
<dbReference type="InParanoid" id="A0A2H3CL00"/>
<evidence type="ECO:0000313" key="1">
    <source>
        <dbReference type="EMBL" id="PBK83769.1"/>
    </source>
</evidence>
<accession>A0A2H3CL00</accession>
<proteinExistence type="predicted"/>
<dbReference type="Proteomes" id="UP000217790">
    <property type="component" value="Unassembled WGS sequence"/>
</dbReference>
<name>A0A2H3CL00_ARMGA</name>
<reference evidence="2" key="1">
    <citation type="journal article" date="2017" name="Nat. Ecol. Evol.">
        <title>Genome expansion and lineage-specific genetic innovations in the forest pathogenic fungi Armillaria.</title>
        <authorList>
            <person name="Sipos G."/>
            <person name="Prasanna A.N."/>
            <person name="Walter M.C."/>
            <person name="O'Connor E."/>
            <person name="Balint B."/>
            <person name="Krizsan K."/>
            <person name="Kiss B."/>
            <person name="Hess J."/>
            <person name="Varga T."/>
            <person name="Slot J."/>
            <person name="Riley R."/>
            <person name="Boka B."/>
            <person name="Rigling D."/>
            <person name="Barry K."/>
            <person name="Lee J."/>
            <person name="Mihaltcheva S."/>
            <person name="LaButti K."/>
            <person name="Lipzen A."/>
            <person name="Waldron R."/>
            <person name="Moloney N.M."/>
            <person name="Sperisen C."/>
            <person name="Kredics L."/>
            <person name="Vagvoelgyi C."/>
            <person name="Patrignani A."/>
            <person name="Fitzpatrick D."/>
            <person name="Nagy I."/>
            <person name="Doyle S."/>
            <person name="Anderson J.B."/>
            <person name="Grigoriev I.V."/>
            <person name="Gueldener U."/>
            <person name="Muensterkoetter M."/>
            <person name="Nagy L.G."/>
        </authorList>
    </citation>
    <scope>NUCLEOTIDE SEQUENCE [LARGE SCALE GENOMIC DNA]</scope>
    <source>
        <strain evidence="2">Ar21-2</strain>
    </source>
</reference>